<dbReference type="Proteomes" id="UP000054144">
    <property type="component" value="Unassembled WGS sequence"/>
</dbReference>
<organism evidence="2 3">
    <name type="scientific">Fistulina hepatica ATCC 64428</name>
    <dbReference type="NCBI Taxonomy" id="1128425"/>
    <lineage>
        <taxon>Eukaryota</taxon>
        <taxon>Fungi</taxon>
        <taxon>Dikarya</taxon>
        <taxon>Basidiomycota</taxon>
        <taxon>Agaricomycotina</taxon>
        <taxon>Agaricomycetes</taxon>
        <taxon>Agaricomycetidae</taxon>
        <taxon>Agaricales</taxon>
        <taxon>Fistulinaceae</taxon>
        <taxon>Fistulina</taxon>
    </lineage>
</organism>
<dbReference type="NCBIfam" id="TIGR02452">
    <property type="entry name" value="TIGR02452 family protein"/>
    <property type="match status" value="1"/>
</dbReference>
<dbReference type="SUPFAM" id="SSF52949">
    <property type="entry name" value="Macro domain-like"/>
    <property type="match status" value="1"/>
</dbReference>
<sequence length="284" mass="31168">MSESTTQAIAYDTLDRTEAIVLEHAAQGATTDSTFVQQQLPPLDRAVPYFPNAAPSSIDVVNLDSYTAARDLIKAHSDADGKIAVLNLASDMKPGGGWLRSLTKTQEEALCYSSTLYSTLKERYYPWPNVGPGSTAGVFSPGVVIFKDDLDHQCMDLPLEERRVVSVITVAAPCAPHLSPDRTRFRDKSVLNDFREKVRLVYRMTAHNRKDYLVLGAMGCGAYGCPPEQVANEMKAILSSPEFAGWFKRVVFAVYGNPGLPSSIGNFNVFKKNFENCKTQSATS</sequence>
<dbReference type="PANTHER" id="PTHR35596">
    <property type="entry name" value="DUF2263 DOMAIN-CONTAINING PROTEIN"/>
    <property type="match status" value="1"/>
</dbReference>
<dbReference type="InterPro" id="IPR043472">
    <property type="entry name" value="Macro_dom-like"/>
</dbReference>
<dbReference type="PANTHER" id="PTHR35596:SF1">
    <property type="entry name" value="MICROBIAL-TYPE PARG CATALYTIC DOMAIN-CONTAINING PROTEIN"/>
    <property type="match status" value="1"/>
</dbReference>
<dbReference type="OrthoDB" id="9985428at2759"/>
<dbReference type="Pfam" id="PF10021">
    <property type="entry name" value="PARG_cat_microb"/>
    <property type="match status" value="1"/>
</dbReference>
<keyword evidence="3" id="KW-1185">Reference proteome</keyword>
<proteinExistence type="predicted"/>
<dbReference type="InterPro" id="IPR012664">
    <property type="entry name" value="CHP02452"/>
</dbReference>
<evidence type="ECO:0000313" key="2">
    <source>
        <dbReference type="EMBL" id="KIY44997.1"/>
    </source>
</evidence>
<evidence type="ECO:0000313" key="3">
    <source>
        <dbReference type="Proteomes" id="UP000054144"/>
    </source>
</evidence>
<feature type="domain" description="Microbial-type PARG catalytic" evidence="1">
    <location>
        <begin position="20"/>
        <end position="148"/>
    </location>
</feature>
<dbReference type="InterPro" id="IPR019261">
    <property type="entry name" value="PARG_cat_microbial"/>
</dbReference>
<gene>
    <name evidence="2" type="ORF">FISHEDRAFT_67243</name>
</gene>
<protein>
    <recommendedName>
        <fullName evidence="1">Microbial-type PARG catalytic domain-containing protein</fullName>
    </recommendedName>
</protein>
<accession>A0A0D7A1U6</accession>
<dbReference type="Gene3D" id="3.40.220.10">
    <property type="entry name" value="Leucine Aminopeptidase, subunit E, domain 1"/>
    <property type="match status" value="1"/>
</dbReference>
<dbReference type="AlphaFoldDB" id="A0A0D7A1U6"/>
<evidence type="ECO:0000259" key="1">
    <source>
        <dbReference type="Pfam" id="PF10021"/>
    </source>
</evidence>
<dbReference type="EMBL" id="KN882063">
    <property type="protein sequence ID" value="KIY44997.1"/>
    <property type="molecule type" value="Genomic_DNA"/>
</dbReference>
<name>A0A0D7A1U6_9AGAR</name>
<reference evidence="2 3" key="1">
    <citation type="journal article" date="2015" name="Fungal Genet. Biol.">
        <title>Evolution of novel wood decay mechanisms in Agaricales revealed by the genome sequences of Fistulina hepatica and Cylindrobasidium torrendii.</title>
        <authorList>
            <person name="Floudas D."/>
            <person name="Held B.W."/>
            <person name="Riley R."/>
            <person name="Nagy L.G."/>
            <person name="Koehler G."/>
            <person name="Ransdell A.S."/>
            <person name="Younus H."/>
            <person name="Chow J."/>
            <person name="Chiniquy J."/>
            <person name="Lipzen A."/>
            <person name="Tritt A."/>
            <person name="Sun H."/>
            <person name="Haridas S."/>
            <person name="LaButti K."/>
            <person name="Ohm R.A."/>
            <person name="Kues U."/>
            <person name="Blanchette R.A."/>
            <person name="Grigoriev I.V."/>
            <person name="Minto R.E."/>
            <person name="Hibbett D.S."/>
        </authorList>
    </citation>
    <scope>NUCLEOTIDE SEQUENCE [LARGE SCALE GENOMIC DNA]</scope>
    <source>
        <strain evidence="2 3">ATCC 64428</strain>
    </source>
</reference>